<dbReference type="PANTHER" id="PTHR24104">
    <property type="entry name" value="E3 UBIQUITIN-PROTEIN LIGASE NHLRC1-RELATED"/>
    <property type="match status" value="1"/>
</dbReference>
<dbReference type="AlphaFoldDB" id="A0A8S2ZFH0"/>
<evidence type="ECO:0000313" key="2">
    <source>
        <dbReference type="Proteomes" id="UP000681722"/>
    </source>
</evidence>
<dbReference type="InterPro" id="IPR050952">
    <property type="entry name" value="TRIM-NHL_E3_ligases"/>
</dbReference>
<dbReference type="OrthoDB" id="654191at2759"/>
<sequence>TGGDNGTVVAGGNGQGNNINQLNGPNCIYLDSISNTMYIANKAGHSVMKWKIGDISGTFIAGTPGVAGSNSTSLSGPDAVRLDLYGNLYVSEFNNHRIQMFSPNNSTGTTIAGTGVSGISANQLNAPEGFTFDSQMNLYASDTANHRIQKFMIL</sequence>
<dbReference type="SUPFAM" id="SSF101898">
    <property type="entry name" value="NHL repeat"/>
    <property type="match status" value="1"/>
</dbReference>
<comment type="caution">
    <text evidence="1">The sequence shown here is derived from an EMBL/GenBank/DDBJ whole genome shotgun (WGS) entry which is preliminary data.</text>
</comment>
<dbReference type="PANTHER" id="PTHR24104:SF25">
    <property type="entry name" value="PROTEIN LIN-41"/>
    <property type="match status" value="1"/>
</dbReference>
<evidence type="ECO:0008006" key="3">
    <source>
        <dbReference type="Google" id="ProtNLM"/>
    </source>
</evidence>
<gene>
    <name evidence="1" type="ORF">SRO942_LOCUS49751</name>
</gene>
<organism evidence="1 2">
    <name type="scientific">Didymodactylos carnosus</name>
    <dbReference type="NCBI Taxonomy" id="1234261"/>
    <lineage>
        <taxon>Eukaryota</taxon>
        <taxon>Metazoa</taxon>
        <taxon>Spiralia</taxon>
        <taxon>Gnathifera</taxon>
        <taxon>Rotifera</taxon>
        <taxon>Eurotatoria</taxon>
        <taxon>Bdelloidea</taxon>
        <taxon>Philodinida</taxon>
        <taxon>Philodinidae</taxon>
        <taxon>Didymodactylos</taxon>
    </lineage>
</organism>
<dbReference type="InterPro" id="IPR011042">
    <property type="entry name" value="6-blade_b-propeller_TolB-like"/>
</dbReference>
<reference evidence="1" key="1">
    <citation type="submission" date="2021-02" db="EMBL/GenBank/DDBJ databases">
        <authorList>
            <person name="Nowell W R."/>
        </authorList>
    </citation>
    <scope>NUCLEOTIDE SEQUENCE</scope>
</reference>
<evidence type="ECO:0000313" key="1">
    <source>
        <dbReference type="EMBL" id="CAF4627837.1"/>
    </source>
</evidence>
<protein>
    <recommendedName>
        <fullName evidence="3">NHL repeat-containing protein</fullName>
    </recommendedName>
</protein>
<name>A0A8S2ZFH0_9BILA</name>
<dbReference type="EMBL" id="CAJOBC010135664">
    <property type="protein sequence ID" value="CAF4627837.1"/>
    <property type="molecule type" value="Genomic_DNA"/>
</dbReference>
<dbReference type="Gene3D" id="2.120.10.30">
    <property type="entry name" value="TolB, C-terminal domain"/>
    <property type="match status" value="1"/>
</dbReference>
<dbReference type="Proteomes" id="UP000681722">
    <property type="component" value="Unassembled WGS sequence"/>
</dbReference>
<accession>A0A8S2ZFH0</accession>
<dbReference type="CDD" id="cd05819">
    <property type="entry name" value="NHL"/>
    <property type="match status" value="1"/>
</dbReference>
<proteinExistence type="predicted"/>
<dbReference type="GO" id="GO:0008270">
    <property type="term" value="F:zinc ion binding"/>
    <property type="evidence" value="ECO:0007669"/>
    <property type="project" value="UniProtKB-KW"/>
</dbReference>
<feature type="non-terminal residue" evidence="1">
    <location>
        <position position="1"/>
    </location>
</feature>